<gene>
    <name evidence="3" type="ORF">F5878DRAFT_727281</name>
</gene>
<sequence length="213" mass="24046">MVRVPAARMVILSLSLLQMGLFTSVLAAPTPAAVVPVHPEEHSKATGPVASSSKDASRPFRCPAAAPSARVQKRLTSQNERYSEAENEFLAQFECQSKDRPQPDFNHVMTWSDDKFKTLVGILRKKVEDPNWNTTKDVRTRGLQRISKWQRAPDERVSKEGVVWWFFFMVLNKDCWKDPSSGFTCLEGSDMYPDRLALEAAEKEAEGMSELIK</sequence>
<name>A0AA38UAZ5_9AGAR</name>
<feature type="region of interest" description="Disordered" evidence="1">
    <location>
        <begin position="38"/>
        <end position="65"/>
    </location>
</feature>
<dbReference type="AlphaFoldDB" id="A0AA38UAZ5"/>
<protein>
    <submittedName>
        <fullName evidence="3">Uncharacterized protein</fullName>
    </submittedName>
</protein>
<reference evidence="3" key="1">
    <citation type="submission" date="2022-08" db="EMBL/GenBank/DDBJ databases">
        <authorList>
            <consortium name="DOE Joint Genome Institute"/>
            <person name="Min B."/>
            <person name="Riley R."/>
            <person name="Sierra-Patev S."/>
            <person name="Naranjo-Ortiz M."/>
            <person name="Looney B."/>
            <person name="Konkel Z."/>
            <person name="Slot J.C."/>
            <person name="Sakamoto Y."/>
            <person name="Steenwyk J.L."/>
            <person name="Rokas A."/>
            <person name="Carro J."/>
            <person name="Camarero S."/>
            <person name="Ferreira P."/>
            <person name="Molpeceres G."/>
            <person name="Ruiz-Duenas F.J."/>
            <person name="Serrano A."/>
            <person name="Henrissat B."/>
            <person name="Drula E."/>
            <person name="Hughes K.W."/>
            <person name="Mata J.L."/>
            <person name="Ishikawa N.K."/>
            <person name="Vargas-Isla R."/>
            <person name="Ushijima S."/>
            <person name="Smith C.A."/>
            <person name="Ahrendt S."/>
            <person name="Andreopoulos W."/>
            <person name="He G."/>
            <person name="Labutti K."/>
            <person name="Lipzen A."/>
            <person name="Ng V."/>
            <person name="Sandor L."/>
            <person name="Barry K."/>
            <person name="Martinez A.T."/>
            <person name="Xiao Y."/>
            <person name="Gibbons J.G."/>
            <person name="Terashima K."/>
            <person name="Hibbett D.S."/>
            <person name="Grigoriev I.V."/>
        </authorList>
    </citation>
    <scope>NUCLEOTIDE SEQUENCE</scope>
    <source>
        <strain evidence="3">TFB9207</strain>
    </source>
</reference>
<evidence type="ECO:0000313" key="3">
    <source>
        <dbReference type="EMBL" id="KAJ3835771.1"/>
    </source>
</evidence>
<evidence type="ECO:0000256" key="1">
    <source>
        <dbReference type="SAM" id="MobiDB-lite"/>
    </source>
</evidence>
<organism evidence="3 4">
    <name type="scientific">Lentinula raphanica</name>
    <dbReference type="NCBI Taxonomy" id="153919"/>
    <lineage>
        <taxon>Eukaryota</taxon>
        <taxon>Fungi</taxon>
        <taxon>Dikarya</taxon>
        <taxon>Basidiomycota</taxon>
        <taxon>Agaricomycotina</taxon>
        <taxon>Agaricomycetes</taxon>
        <taxon>Agaricomycetidae</taxon>
        <taxon>Agaricales</taxon>
        <taxon>Marasmiineae</taxon>
        <taxon>Omphalotaceae</taxon>
        <taxon>Lentinula</taxon>
    </lineage>
</organism>
<keyword evidence="4" id="KW-1185">Reference proteome</keyword>
<evidence type="ECO:0000256" key="2">
    <source>
        <dbReference type="SAM" id="SignalP"/>
    </source>
</evidence>
<evidence type="ECO:0000313" key="4">
    <source>
        <dbReference type="Proteomes" id="UP001163846"/>
    </source>
</evidence>
<accession>A0AA38UAZ5</accession>
<dbReference type="EMBL" id="MU806379">
    <property type="protein sequence ID" value="KAJ3835771.1"/>
    <property type="molecule type" value="Genomic_DNA"/>
</dbReference>
<feature type="chain" id="PRO_5041451049" evidence="2">
    <location>
        <begin position="28"/>
        <end position="213"/>
    </location>
</feature>
<proteinExistence type="predicted"/>
<keyword evidence="2" id="KW-0732">Signal</keyword>
<dbReference type="Proteomes" id="UP001163846">
    <property type="component" value="Unassembled WGS sequence"/>
</dbReference>
<feature type="signal peptide" evidence="2">
    <location>
        <begin position="1"/>
        <end position="27"/>
    </location>
</feature>
<comment type="caution">
    <text evidence="3">The sequence shown here is derived from an EMBL/GenBank/DDBJ whole genome shotgun (WGS) entry which is preliminary data.</text>
</comment>